<keyword evidence="1" id="KW-1133">Transmembrane helix</keyword>
<organism evidence="3 4">
    <name type="scientific">Rhizosphaericola mali</name>
    <dbReference type="NCBI Taxonomy" id="2545455"/>
    <lineage>
        <taxon>Bacteria</taxon>
        <taxon>Pseudomonadati</taxon>
        <taxon>Bacteroidota</taxon>
        <taxon>Chitinophagia</taxon>
        <taxon>Chitinophagales</taxon>
        <taxon>Chitinophagaceae</taxon>
        <taxon>Rhizosphaericola</taxon>
    </lineage>
</organism>
<keyword evidence="3" id="KW-0808">Transferase</keyword>
<dbReference type="PANTHER" id="PTHR34220:SF7">
    <property type="entry name" value="SENSOR HISTIDINE KINASE YPDA"/>
    <property type="match status" value="1"/>
</dbReference>
<dbReference type="AlphaFoldDB" id="A0A5P2G7W2"/>
<evidence type="ECO:0000313" key="3">
    <source>
        <dbReference type="EMBL" id="QES87611.1"/>
    </source>
</evidence>
<proteinExistence type="predicted"/>
<feature type="transmembrane region" description="Helical" evidence="1">
    <location>
        <begin position="37"/>
        <end position="58"/>
    </location>
</feature>
<feature type="transmembrane region" description="Helical" evidence="1">
    <location>
        <begin position="12"/>
        <end position="31"/>
    </location>
</feature>
<dbReference type="Pfam" id="PF06580">
    <property type="entry name" value="His_kinase"/>
    <property type="match status" value="1"/>
</dbReference>
<dbReference type="InterPro" id="IPR010559">
    <property type="entry name" value="Sig_transdc_His_kin_internal"/>
</dbReference>
<accession>A0A5P2G7W2</accession>
<gene>
    <name evidence="3" type="ORF">E0W69_002650</name>
</gene>
<reference evidence="3 4" key="1">
    <citation type="submission" date="2019-09" db="EMBL/GenBank/DDBJ databases">
        <title>Complete genome sequence of Arachidicoccus sp. B3-10 isolated from apple orchard soil.</title>
        <authorList>
            <person name="Kim H.S."/>
            <person name="Han K.-I."/>
            <person name="Suh M.K."/>
            <person name="Lee K.C."/>
            <person name="Eom M.K."/>
            <person name="Kim J.-S."/>
            <person name="Kang S.W."/>
            <person name="Sin Y."/>
            <person name="Lee J.-S."/>
        </authorList>
    </citation>
    <scope>NUCLEOTIDE SEQUENCE [LARGE SCALE GENOMIC DNA]</scope>
    <source>
        <strain evidence="3 4">B3-10</strain>
    </source>
</reference>
<name>A0A5P2G7W2_9BACT</name>
<sequence>MVLVMTREIRNHIIGWIIYIGYESSLLAFSGATKSPIFNYLAYYIVYILLFYSFYILLRIVEGHKFYVLKLITGTLFILLCYHLARGIIYNLLLKAGNRQGYWNYLRETNFGVYTARATLFMGLSFATWKATFAYKKVKENASLREEQLELESELTLAEIKYLKAQINPHFIYNTLNYLYYGLEKKDEQRARALLLLSDVLRYNITDIPPSGFVPLKGEVKNIFDLLKLAKLRFEGHCYFTAKVTGKINGYVIIPMILGTLVENVFKHGDIYDPKIPAEIYITIDDGNLVFITRNKIKNAKTRDDRPNTGIEFARRRLTMYYKDHFSLDVGVRNSIFETELKIFLL</sequence>
<keyword evidence="4" id="KW-1185">Reference proteome</keyword>
<dbReference type="KEGG" id="arac:E0W69_002650"/>
<keyword evidence="1" id="KW-0812">Transmembrane</keyword>
<dbReference type="GO" id="GO:0016020">
    <property type="term" value="C:membrane"/>
    <property type="evidence" value="ECO:0007669"/>
    <property type="project" value="InterPro"/>
</dbReference>
<keyword evidence="1" id="KW-0472">Membrane</keyword>
<feature type="transmembrane region" description="Helical" evidence="1">
    <location>
        <begin position="67"/>
        <end position="85"/>
    </location>
</feature>
<keyword evidence="3" id="KW-0418">Kinase</keyword>
<feature type="domain" description="Signal transduction histidine kinase internal region" evidence="2">
    <location>
        <begin position="158"/>
        <end position="235"/>
    </location>
</feature>
<dbReference type="OrthoDB" id="9809908at2"/>
<dbReference type="Proteomes" id="UP000292424">
    <property type="component" value="Chromosome"/>
</dbReference>
<feature type="transmembrane region" description="Helical" evidence="1">
    <location>
        <begin position="111"/>
        <end position="129"/>
    </location>
</feature>
<dbReference type="InterPro" id="IPR050640">
    <property type="entry name" value="Bact_2-comp_sensor_kinase"/>
</dbReference>
<dbReference type="EMBL" id="CP044016">
    <property type="protein sequence ID" value="QES87611.1"/>
    <property type="molecule type" value="Genomic_DNA"/>
</dbReference>
<dbReference type="PANTHER" id="PTHR34220">
    <property type="entry name" value="SENSOR HISTIDINE KINASE YPDA"/>
    <property type="match status" value="1"/>
</dbReference>
<protein>
    <submittedName>
        <fullName evidence="3">Histidine kinase</fullName>
    </submittedName>
</protein>
<evidence type="ECO:0000256" key="1">
    <source>
        <dbReference type="SAM" id="Phobius"/>
    </source>
</evidence>
<evidence type="ECO:0000259" key="2">
    <source>
        <dbReference type="Pfam" id="PF06580"/>
    </source>
</evidence>
<evidence type="ECO:0000313" key="4">
    <source>
        <dbReference type="Proteomes" id="UP000292424"/>
    </source>
</evidence>
<dbReference type="GO" id="GO:0000155">
    <property type="term" value="F:phosphorelay sensor kinase activity"/>
    <property type="evidence" value="ECO:0007669"/>
    <property type="project" value="InterPro"/>
</dbReference>